<evidence type="ECO:0000313" key="2">
    <source>
        <dbReference type="Proteomes" id="UP000483035"/>
    </source>
</evidence>
<comment type="caution">
    <text evidence="1">The sequence shown here is derived from an EMBL/GenBank/DDBJ whole genome shotgun (WGS) entry which is preliminary data.</text>
</comment>
<dbReference type="EMBL" id="WUEY01000012">
    <property type="protein sequence ID" value="NEI72463.1"/>
    <property type="molecule type" value="Genomic_DNA"/>
</dbReference>
<accession>A0A6L9U936</accession>
<sequence length="196" mass="21585">MIQKGMLIVTTNPPADFEEELNAWYDTDHIAERLAVPGFETGRRFVMIGLPRRYLALYDVEAIDVFRSPAYLAVSGENVTPWTRRVIGRGQFGRWPTVQLYPGDAVTTVASRLLLMRFSSVASQSMSAIISGAEGNFPISPNVRQLRVFASEDGEAGVDVFVMVEGHGSLDLQVDPAAYGNAADHIDTVSLYAPYR</sequence>
<reference evidence="1 2" key="1">
    <citation type="submission" date="2019-12" db="EMBL/GenBank/DDBJ databases">
        <title>Rhizobium genotypes associated with high levels of biological nitrogen fixation by grain legumes in a temperate-maritime cropping system.</title>
        <authorList>
            <person name="Maluk M."/>
            <person name="Francesc Ferrando Molina F."/>
            <person name="Lopez Del Egido L."/>
            <person name="Lafos M."/>
            <person name="Langarica-Fuentes A."/>
            <person name="Gebre Yohannes G."/>
            <person name="Young M.W."/>
            <person name="Martin P."/>
            <person name="Gantlett R."/>
            <person name="Kenicer G."/>
            <person name="Hawes C."/>
            <person name="Begg G.S."/>
            <person name="Quilliam R.S."/>
            <person name="Squire G.R."/>
            <person name="Poole P.S."/>
            <person name="Young P.W."/>
            <person name="Iannetta P.M."/>
            <person name="James E.K."/>
        </authorList>
    </citation>
    <scope>NUCLEOTIDE SEQUENCE [LARGE SCALE GENOMIC DNA]</scope>
    <source>
        <strain evidence="1 2">JHI1118</strain>
    </source>
</reference>
<protein>
    <submittedName>
        <fullName evidence="1">Uncharacterized protein</fullName>
    </submittedName>
</protein>
<proteinExistence type="predicted"/>
<dbReference type="AlphaFoldDB" id="A0A6L9U936"/>
<gene>
    <name evidence="1" type="ORF">GR212_23060</name>
</gene>
<evidence type="ECO:0000313" key="1">
    <source>
        <dbReference type="EMBL" id="NEI72463.1"/>
    </source>
</evidence>
<organism evidence="1 2">
    <name type="scientific">Rhizobium lusitanum</name>
    <dbReference type="NCBI Taxonomy" id="293958"/>
    <lineage>
        <taxon>Bacteria</taxon>
        <taxon>Pseudomonadati</taxon>
        <taxon>Pseudomonadota</taxon>
        <taxon>Alphaproteobacteria</taxon>
        <taxon>Hyphomicrobiales</taxon>
        <taxon>Rhizobiaceae</taxon>
        <taxon>Rhizobium/Agrobacterium group</taxon>
        <taxon>Rhizobium</taxon>
    </lineage>
</organism>
<dbReference type="Proteomes" id="UP000483035">
    <property type="component" value="Unassembled WGS sequence"/>
</dbReference>
<dbReference type="RefSeq" id="WP_163989891.1">
    <property type="nucleotide sequence ID" value="NZ_WUEY01000012.1"/>
</dbReference>
<name>A0A6L9U936_9HYPH</name>